<evidence type="ECO:0000256" key="4">
    <source>
        <dbReference type="ARBA" id="ARBA00034003"/>
    </source>
</evidence>
<dbReference type="InterPro" id="IPR050191">
    <property type="entry name" value="ATP-dep_DNA_ligase"/>
</dbReference>
<dbReference type="CDD" id="cd07971">
    <property type="entry name" value="OBF_DNA_ligase_LigD"/>
    <property type="match status" value="1"/>
</dbReference>
<evidence type="ECO:0000256" key="2">
    <source>
        <dbReference type="ARBA" id="ARBA00012727"/>
    </source>
</evidence>
<dbReference type="PANTHER" id="PTHR45674">
    <property type="entry name" value="DNA LIGASE 1/3 FAMILY MEMBER"/>
    <property type="match status" value="1"/>
</dbReference>
<proteinExistence type="inferred from homology"/>
<dbReference type="InterPro" id="IPR012310">
    <property type="entry name" value="DNA_ligase_ATP-dep_cent"/>
</dbReference>
<dbReference type="InterPro" id="IPR012309">
    <property type="entry name" value="DNA_ligase_ATP-dep_C"/>
</dbReference>
<name>A0ABS1L2S8_9BACT</name>
<dbReference type="Pfam" id="PF04679">
    <property type="entry name" value="DNA_ligase_A_C"/>
    <property type="match status" value="1"/>
</dbReference>
<evidence type="ECO:0000259" key="5">
    <source>
        <dbReference type="PROSITE" id="PS50160"/>
    </source>
</evidence>
<reference evidence="6 7" key="1">
    <citation type="submission" date="2021-01" db="EMBL/GenBank/DDBJ databases">
        <title>Chryseolinea sp. Jin1 Genome sequencing and assembly.</title>
        <authorList>
            <person name="Kim I."/>
        </authorList>
    </citation>
    <scope>NUCLEOTIDE SEQUENCE [LARGE SCALE GENOMIC DNA]</scope>
    <source>
        <strain evidence="6 7">Jin1</strain>
    </source>
</reference>
<dbReference type="EMBL" id="JAERRB010000019">
    <property type="protein sequence ID" value="MBL0745817.1"/>
    <property type="molecule type" value="Genomic_DNA"/>
</dbReference>
<dbReference type="Proteomes" id="UP000613030">
    <property type="component" value="Unassembled WGS sequence"/>
</dbReference>
<feature type="domain" description="ATP-dependent DNA ligase family profile" evidence="5">
    <location>
        <begin position="106"/>
        <end position="197"/>
    </location>
</feature>
<dbReference type="EC" id="6.5.1.1" evidence="2"/>
<dbReference type="RefSeq" id="WP_202016454.1">
    <property type="nucleotide sequence ID" value="NZ_JAERRB010000019.1"/>
</dbReference>
<evidence type="ECO:0000313" key="6">
    <source>
        <dbReference type="EMBL" id="MBL0745817.1"/>
    </source>
</evidence>
<dbReference type="InterPro" id="IPR012340">
    <property type="entry name" value="NA-bd_OB-fold"/>
</dbReference>
<organism evidence="6 7">
    <name type="scientific">Chryseolinea lacunae</name>
    <dbReference type="NCBI Taxonomy" id="2801331"/>
    <lineage>
        <taxon>Bacteria</taxon>
        <taxon>Pseudomonadati</taxon>
        <taxon>Bacteroidota</taxon>
        <taxon>Cytophagia</taxon>
        <taxon>Cytophagales</taxon>
        <taxon>Fulvivirgaceae</taxon>
        <taxon>Chryseolinea</taxon>
    </lineage>
</organism>
<comment type="caution">
    <text evidence="6">The sequence shown here is derived from an EMBL/GenBank/DDBJ whole genome shotgun (WGS) entry which is preliminary data.</text>
</comment>
<dbReference type="NCBIfam" id="TIGR02779">
    <property type="entry name" value="NHEJ_ligase_lig"/>
    <property type="match status" value="1"/>
</dbReference>
<keyword evidence="3 6" id="KW-0436">Ligase</keyword>
<sequence>MKYVKIGGGRKLASFVEPMKAQLSDLPAFDHKDWLFEIKWDGYRAIAEITKKEVKLYSRNGLTFDKAYPKVFAALKSVQHDVILDGEIVVFDEAGKPSFQKLQNYKNTDRYAIQYLIFDCLVLKGNDLTRLGLLERMEILKKLIPKSDVIMYCDHVEDYEKIFFQEIKKIGLEGIIAKKKHSTYAIGKRSAEWLKIKNVQGQEAIIVGYTEPKGSRSYFGSLLLAVKKRGKLTSIGNVGTGFSDRSLKDLYQKLKPLTRKTSPLDVPIKESSDVIWVEPTLVCNIKFTEITEDGSVRHPVFQGLRVDKPSSDVDLEKPKRIRK</sequence>
<dbReference type="CDD" id="cd07906">
    <property type="entry name" value="Adenylation_DNA_ligase_LigD_LigC"/>
    <property type="match status" value="1"/>
</dbReference>
<keyword evidence="7" id="KW-1185">Reference proteome</keyword>
<dbReference type="Gene3D" id="3.30.470.30">
    <property type="entry name" value="DNA ligase/mRNA capping enzyme"/>
    <property type="match status" value="1"/>
</dbReference>
<dbReference type="PANTHER" id="PTHR45674:SF4">
    <property type="entry name" value="DNA LIGASE 1"/>
    <property type="match status" value="1"/>
</dbReference>
<evidence type="ECO:0000256" key="1">
    <source>
        <dbReference type="ARBA" id="ARBA00007572"/>
    </source>
</evidence>
<evidence type="ECO:0000313" key="7">
    <source>
        <dbReference type="Proteomes" id="UP000613030"/>
    </source>
</evidence>
<dbReference type="InterPro" id="IPR014146">
    <property type="entry name" value="LigD_ligase_dom"/>
</dbReference>
<accession>A0ABS1L2S8</accession>
<dbReference type="GO" id="GO:0016874">
    <property type="term" value="F:ligase activity"/>
    <property type="evidence" value="ECO:0007669"/>
    <property type="project" value="UniProtKB-KW"/>
</dbReference>
<dbReference type="SUPFAM" id="SSF50249">
    <property type="entry name" value="Nucleic acid-binding proteins"/>
    <property type="match status" value="1"/>
</dbReference>
<dbReference type="PROSITE" id="PS50160">
    <property type="entry name" value="DNA_LIGASE_A3"/>
    <property type="match status" value="1"/>
</dbReference>
<comment type="similarity">
    <text evidence="1">Belongs to the ATP-dependent DNA ligase family.</text>
</comment>
<dbReference type="Pfam" id="PF01068">
    <property type="entry name" value="DNA_ligase_A_M"/>
    <property type="match status" value="1"/>
</dbReference>
<comment type="catalytic activity">
    <reaction evidence="4">
        <text>ATP + (deoxyribonucleotide)n-3'-hydroxyl + 5'-phospho-(deoxyribonucleotide)m = (deoxyribonucleotide)n+m + AMP + diphosphate.</text>
        <dbReference type="EC" id="6.5.1.1"/>
    </reaction>
</comment>
<protein>
    <recommendedName>
        <fullName evidence="2">DNA ligase (ATP)</fullName>
        <ecNumber evidence="2">6.5.1.1</ecNumber>
    </recommendedName>
</protein>
<dbReference type="Gene3D" id="3.30.1490.70">
    <property type="match status" value="1"/>
</dbReference>
<evidence type="ECO:0000256" key="3">
    <source>
        <dbReference type="ARBA" id="ARBA00022598"/>
    </source>
</evidence>
<dbReference type="Gene3D" id="2.40.50.140">
    <property type="entry name" value="Nucleic acid-binding proteins"/>
    <property type="match status" value="1"/>
</dbReference>
<dbReference type="SUPFAM" id="SSF56091">
    <property type="entry name" value="DNA ligase/mRNA capping enzyme, catalytic domain"/>
    <property type="match status" value="1"/>
</dbReference>
<gene>
    <name evidence="6" type="primary">ligD</name>
    <name evidence="6" type="ORF">JI741_31575</name>
</gene>